<dbReference type="SUPFAM" id="SSF57701">
    <property type="entry name" value="Zn2/Cys6 DNA-binding domain"/>
    <property type="match status" value="1"/>
</dbReference>
<evidence type="ECO:0000256" key="7">
    <source>
        <dbReference type="PROSITE-ProRule" id="PRU00042"/>
    </source>
</evidence>
<dbReference type="PROSITE" id="PS50157">
    <property type="entry name" value="ZINC_FINGER_C2H2_2"/>
    <property type="match status" value="2"/>
</dbReference>
<dbReference type="InterPro" id="IPR007219">
    <property type="entry name" value="XnlR_reg_dom"/>
</dbReference>
<feature type="domain" description="C2H2-type" evidence="10">
    <location>
        <begin position="53"/>
        <end position="80"/>
    </location>
</feature>
<evidence type="ECO:0000256" key="6">
    <source>
        <dbReference type="ARBA" id="ARBA00023242"/>
    </source>
</evidence>
<keyword evidence="12" id="KW-1185">Reference proteome</keyword>
<dbReference type="PANTHER" id="PTHR47660:SF2">
    <property type="entry name" value="TRANSCRIPTION FACTOR WITH C2H2 AND ZN(2)-CYS(6) DNA BINDING DOMAIN (EUROFUNG)"/>
    <property type="match status" value="1"/>
</dbReference>
<dbReference type="HOGENOM" id="CLU_003864_3_0_1"/>
<keyword evidence="6" id="KW-0539">Nucleus</keyword>
<dbReference type="OrthoDB" id="1405595at2759"/>
<dbReference type="RefSeq" id="XP_040637399.1">
    <property type="nucleotide sequence ID" value="XM_040782343.1"/>
</dbReference>
<protein>
    <recommendedName>
        <fullName evidence="13">Fungal-specific transcription factor domain-containing protein</fullName>
    </recommendedName>
</protein>
<feature type="region of interest" description="Disordered" evidence="8">
    <location>
        <begin position="134"/>
        <end position="183"/>
    </location>
</feature>
<keyword evidence="4" id="KW-0238">DNA-binding</keyword>
<feature type="domain" description="C2H2-type" evidence="10">
    <location>
        <begin position="25"/>
        <end position="52"/>
    </location>
</feature>
<organism evidence="11 12">
    <name type="scientific">Aspergillus ruber (strain CBS 135680)</name>
    <dbReference type="NCBI Taxonomy" id="1388766"/>
    <lineage>
        <taxon>Eukaryota</taxon>
        <taxon>Fungi</taxon>
        <taxon>Dikarya</taxon>
        <taxon>Ascomycota</taxon>
        <taxon>Pezizomycotina</taxon>
        <taxon>Eurotiomycetes</taxon>
        <taxon>Eurotiomycetidae</taxon>
        <taxon>Eurotiales</taxon>
        <taxon>Aspergillaceae</taxon>
        <taxon>Aspergillus</taxon>
        <taxon>Aspergillus subgen. Aspergillus</taxon>
    </lineage>
</organism>
<keyword evidence="2" id="KW-0862">Zinc</keyword>
<dbReference type="InterPro" id="IPR001138">
    <property type="entry name" value="Zn2Cys6_DnaBD"/>
</dbReference>
<feature type="region of interest" description="Disordered" evidence="8">
    <location>
        <begin position="262"/>
        <end position="283"/>
    </location>
</feature>
<evidence type="ECO:0000259" key="9">
    <source>
        <dbReference type="PROSITE" id="PS50048"/>
    </source>
</evidence>
<sequence>MEADQLQPSTHMEHDLERPIDAECLKCGHCQKSFTRKEHLKRHLASHTPLRQFSCSICSREFHRRDSLKRHMAIHGHKAAQSFATNLPGIKRSTRACLNCVRSKQRCIGNVPCERCSHKRARCVYPTSTPKTIGESNMSKLTSSDAWSTPTPGHAQRADETTQGNASTAPIGGSDSLTSDDRTMNTDFMEVDPLGEFGNSSRIIHTPANSDKINVPSLPQMSFSELDTFSDFLFHPFAPWPEDDFVTPFGMAGYDDTPIVTGLDGLQRSHTTSIRPTPMADMRPHVPTLPGTETENGPRFPVLRQEDMDTVISEKFGHVQQMPEAAYQKIKQFYQEVKTTSAGLAADDLPPLELLGSFLELYFEYFNPMIPIIHQATFQPSSENWTLLLAMMTVGGQYSTLHAREQYVTALQALLQRAISAKITNRILVNGGLSSAQSVFLLQMCLFFNGAKQGLIDMQCQRGWLLAMLRPILASHGSIFRGTEISTENNGQWLNWIRHESWYRLVYFTWYLECVGFILFDLPPNLDVTELHQSLPCRESLWDSSNATEWQIQISKSKAEPPSLRQLLGKHGLIRETMPELGDAAHLIVLLSLYVEENRILQMTNSWIYSQGIHTLNNSDHSECECIHDRSYWSIPRRQETMLDRYFEYFRLKTQSPSENPLLQDIMSKTYHMVSILRLVPLNTLRISSSWMTTPEKVERARKELEAWIDGGHSARRALLHAAALFKSIRDQRTAIHSDPWYMMAASLCIWTYIKLSKQNGIPSTDHPLRIDKLSDSLALQSWLNGSQTMSVHITGIGILDEADSATRTLHQTIKILRRGGSWGQIGRHFAAVFQQVLDGSTPSPPA</sequence>
<dbReference type="GO" id="GO:0003677">
    <property type="term" value="F:DNA binding"/>
    <property type="evidence" value="ECO:0007669"/>
    <property type="project" value="UniProtKB-KW"/>
</dbReference>
<evidence type="ECO:0000256" key="4">
    <source>
        <dbReference type="ARBA" id="ARBA00023125"/>
    </source>
</evidence>
<dbReference type="GO" id="GO:0008270">
    <property type="term" value="F:zinc ion binding"/>
    <property type="evidence" value="ECO:0007669"/>
    <property type="project" value="UniProtKB-KW"/>
</dbReference>
<dbReference type="Gene3D" id="4.10.240.10">
    <property type="entry name" value="Zn(2)-C6 fungal-type DNA-binding domain"/>
    <property type="match status" value="1"/>
</dbReference>
<proteinExistence type="predicted"/>
<evidence type="ECO:0000256" key="1">
    <source>
        <dbReference type="ARBA" id="ARBA00022723"/>
    </source>
</evidence>
<dbReference type="InterPro" id="IPR036864">
    <property type="entry name" value="Zn2-C6_fun-type_DNA-bd_sf"/>
</dbReference>
<dbReference type="InterPro" id="IPR036236">
    <property type="entry name" value="Znf_C2H2_sf"/>
</dbReference>
<dbReference type="PROSITE" id="PS00028">
    <property type="entry name" value="ZINC_FINGER_C2H2_1"/>
    <property type="match status" value="2"/>
</dbReference>
<dbReference type="Pfam" id="PF04082">
    <property type="entry name" value="Fungal_trans"/>
    <property type="match status" value="1"/>
</dbReference>
<dbReference type="Proteomes" id="UP000019804">
    <property type="component" value="Unassembled WGS sequence"/>
</dbReference>
<dbReference type="GO" id="GO:0000981">
    <property type="term" value="F:DNA-binding transcription factor activity, RNA polymerase II-specific"/>
    <property type="evidence" value="ECO:0007669"/>
    <property type="project" value="InterPro"/>
</dbReference>
<keyword evidence="7" id="KW-0863">Zinc-finger</keyword>
<dbReference type="Gene3D" id="3.30.160.60">
    <property type="entry name" value="Classic Zinc Finger"/>
    <property type="match status" value="2"/>
</dbReference>
<dbReference type="CDD" id="cd12148">
    <property type="entry name" value="fungal_TF_MHR"/>
    <property type="match status" value="1"/>
</dbReference>
<dbReference type="PROSITE" id="PS50048">
    <property type="entry name" value="ZN2_CY6_FUNGAL_2"/>
    <property type="match status" value="1"/>
</dbReference>
<evidence type="ECO:0000256" key="3">
    <source>
        <dbReference type="ARBA" id="ARBA00023015"/>
    </source>
</evidence>
<evidence type="ECO:0000313" key="12">
    <source>
        <dbReference type="Proteomes" id="UP000019804"/>
    </source>
</evidence>
<dbReference type="PANTHER" id="PTHR47660">
    <property type="entry name" value="TRANSCRIPTION FACTOR WITH C2H2 AND ZN(2)-CYS(6) DNA BINDING DOMAIN (EUROFUNG)-RELATED-RELATED"/>
    <property type="match status" value="1"/>
</dbReference>
<dbReference type="GO" id="GO:0006351">
    <property type="term" value="P:DNA-templated transcription"/>
    <property type="evidence" value="ECO:0007669"/>
    <property type="project" value="InterPro"/>
</dbReference>
<keyword evidence="5" id="KW-0804">Transcription</keyword>
<gene>
    <name evidence="11" type="ORF">EURHEDRAFT_414128</name>
</gene>
<reference evidence="12" key="1">
    <citation type="journal article" date="2014" name="Nat. Commun.">
        <title>Genomic adaptations of the halophilic Dead Sea filamentous fungus Eurotium rubrum.</title>
        <authorList>
            <person name="Kis-Papo T."/>
            <person name="Weig A.R."/>
            <person name="Riley R."/>
            <person name="Persoh D."/>
            <person name="Salamov A."/>
            <person name="Sun H."/>
            <person name="Lipzen A."/>
            <person name="Wasser S.P."/>
            <person name="Rambold G."/>
            <person name="Grigoriev I.V."/>
            <person name="Nevo E."/>
        </authorList>
    </citation>
    <scope>NUCLEOTIDE SEQUENCE [LARGE SCALE GENOMIC DNA]</scope>
    <source>
        <strain evidence="12">CBS 135680</strain>
    </source>
</reference>
<dbReference type="SUPFAM" id="SSF57667">
    <property type="entry name" value="beta-beta-alpha zinc fingers"/>
    <property type="match status" value="1"/>
</dbReference>
<dbReference type="SMART" id="SM00355">
    <property type="entry name" value="ZnF_C2H2"/>
    <property type="match status" value="2"/>
</dbReference>
<dbReference type="CDD" id="cd00067">
    <property type="entry name" value="GAL4"/>
    <property type="match status" value="1"/>
</dbReference>
<dbReference type="AlphaFoldDB" id="A0A017SA70"/>
<evidence type="ECO:0008006" key="13">
    <source>
        <dbReference type="Google" id="ProtNLM"/>
    </source>
</evidence>
<evidence type="ECO:0000256" key="5">
    <source>
        <dbReference type="ARBA" id="ARBA00023163"/>
    </source>
</evidence>
<dbReference type="EMBL" id="KK088430">
    <property type="protein sequence ID" value="EYE93711.1"/>
    <property type="molecule type" value="Genomic_DNA"/>
</dbReference>
<evidence type="ECO:0000256" key="2">
    <source>
        <dbReference type="ARBA" id="ARBA00022833"/>
    </source>
</evidence>
<accession>A0A017SA70</accession>
<dbReference type="InterPro" id="IPR013087">
    <property type="entry name" value="Znf_C2H2_type"/>
</dbReference>
<dbReference type="SMART" id="SM00066">
    <property type="entry name" value="GAL4"/>
    <property type="match status" value="1"/>
</dbReference>
<keyword evidence="3" id="KW-0805">Transcription regulation</keyword>
<evidence type="ECO:0000256" key="8">
    <source>
        <dbReference type="SAM" id="MobiDB-lite"/>
    </source>
</evidence>
<dbReference type="GeneID" id="63697467"/>
<name>A0A017SA70_ASPRC</name>
<evidence type="ECO:0000313" key="11">
    <source>
        <dbReference type="EMBL" id="EYE93711.1"/>
    </source>
</evidence>
<keyword evidence="1" id="KW-0479">Metal-binding</keyword>
<feature type="compositionally biased region" description="Polar residues" evidence="8">
    <location>
        <begin position="134"/>
        <end position="151"/>
    </location>
</feature>
<evidence type="ECO:0000259" key="10">
    <source>
        <dbReference type="PROSITE" id="PS50157"/>
    </source>
</evidence>
<dbReference type="Pfam" id="PF00096">
    <property type="entry name" value="zf-C2H2"/>
    <property type="match status" value="2"/>
</dbReference>
<dbReference type="STRING" id="1388766.A0A017SA70"/>
<feature type="domain" description="Zn(2)-C6 fungal-type" evidence="9">
    <location>
        <begin position="96"/>
        <end position="125"/>
    </location>
</feature>